<proteinExistence type="predicted"/>
<evidence type="ECO:0000313" key="3">
    <source>
        <dbReference type="Proteomes" id="UP000053110"/>
    </source>
</evidence>
<feature type="region of interest" description="Disordered" evidence="1">
    <location>
        <begin position="63"/>
        <end position="151"/>
    </location>
</feature>
<gene>
    <name evidence="2" type="ORF">BGT96224_Ac30093</name>
</gene>
<sequence>MLKFKNDGKTRLGLVQELFDSIDACIKSKEGEETSEVIVPLKEQVTPIITTFATGNKITQMSPENFLPARKSNTATPAPLTRQVTDEATNLPKKAPEKEKSWATVAQKAANLPTPAVPQIERNMNRKNKPSIPLAPSKEESRILLRLDREH</sequence>
<dbReference type="AlphaFoldDB" id="A0A656KN39"/>
<organism evidence="2 3">
    <name type="scientific">Blumeria graminis f. sp. tritici 96224</name>
    <dbReference type="NCBI Taxonomy" id="1268274"/>
    <lineage>
        <taxon>Eukaryota</taxon>
        <taxon>Fungi</taxon>
        <taxon>Dikarya</taxon>
        <taxon>Ascomycota</taxon>
        <taxon>Pezizomycotina</taxon>
        <taxon>Leotiomycetes</taxon>
        <taxon>Erysiphales</taxon>
        <taxon>Erysiphaceae</taxon>
        <taxon>Blumeria</taxon>
    </lineage>
</organism>
<dbReference type="EMBL" id="KE375007">
    <property type="protein sequence ID" value="EPQ66095.1"/>
    <property type="molecule type" value="Genomic_DNA"/>
</dbReference>
<evidence type="ECO:0000313" key="2">
    <source>
        <dbReference type="EMBL" id="EPQ66095.1"/>
    </source>
</evidence>
<feature type="compositionally biased region" description="Polar residues" evidence="1">
    <location>
        <begin position="71"/>
        <end position="88"/>
    </location>
</feature>
<protein>
    <submittedName>
        <fullName evidence="2">Uncharacterized protein</fullName>
    </submittedName>
</protein>
<name>A0A656KN39_BLUGR</name>
<feature type="compositionally biased region" description="Basic and acidic residues" evidence="1">
    <location>
        <begin position="137"/>
        <end position="151"/>
    </location>
</feature>
<evidence type="ECO:0000256" key="1">
    <source>
        <dbReference type="SAM" id="MobiDB-lite"/>
    </source>
</evidence>
<accession>A0A656KN39</accession>
<reference evidence="3" key="1">
    <citation type="journal article" date="2013" name="Nat. Genet.">
        <title>The wheat powdery mildew genome shows the unique evolution of an obligate biotroph.</title>
        <authorList>
            <person name="Wicker T."/>
            <person name="Oberhaensli S."/>
            <person name="Parlange F."/>
            <person name="Buchmann J.P."/>
            <person name="Shatalina M."/>
            <person name="Roffler S."/>
            <person name="Ben-David R."/>
            <person name="Dolezel J."/>
            <person name="Simkova H."/>
            <person name="Schulze-Lefert P."/>
            <person name="Spanu P.D."/>
            <person name="Bruggmann R."/>
            <person name="Amselem J."/>
            <person name="Quesneville H."/>
            <person name="Ver Loren van Themaat E."/>
            <person name="Paape T."/>
            <person name="Shimizu K.K."/>
            <person name="Keller B."/>
        </authorList>
    </citation>
    <scope>NUCLEOTIDE SEQUENCE [LARGE SCALE GENOMIC DNA]</scope>
    <source>
        <strain evidence="3">96224</strain>
    </source>
</reference>
<dbReference type="Proteomes" id="UP000053110">
    <property type="component" value="Unassembled WGS sequence"/>
</dbReference>